<organism evidence="1">
    <name type="scientific">Rhipicephalus microplus</name>
    <name type="common">Cattle tick</name>
    <name type="synonym">Boophilus microplus</name>
    <dbReference type="NCBI Taxonomy" id="6941"/>
    <lineage>
        <taxon>Eukaryota</taxon>
        <taxon>Metazoa</taxon>
        <taxon>Ecdysozoa</taxon>
        <taxon>Arthropoda</taxon>
        <taxon>Chelicerata</taxon>
        <taxon>Arachnida</taxon>
        <taxon>Acari</taxon>
        <taxon>Parasitiformes</taxon>
        <taxon>Ixodida</taxon>
        <taxon>Ixodoidea</taxon>
        <taxon>Ixodidae</taxon>
        <taxon>Rhipicephalinae</taxon>
        <taxon>Rhipicephalus</taxon>
        <taxon>Boophilus</taxon>
    </lineage>
</organism>
<dbReference type="AlphaFoldDB" id="A0A6G5A2Y4"/>
<accession>A0A6G5A2Y4</accession>
<evidence type="ECO:0000313" key="1">
    <source>
        <dbReference type="EMBL" id="NIE44938.1"/>
    </source>
</evidence>
<protein>
    <submittedName>
        <fullName evidence="1">Putative secreted protein</fullName>
    </submittedName>
</protein>
<name>A0A6G5A2Y4_RHIMP</name>
<sequence>MVTVLVPFCWFVLQLIYHSGISVGFIEPTNRATDYCLYLLCEGVFLLIRVKLRALHYTGYTPTCYGCGPYLLG</sequence>
<dbReference type="EMBL" id="GIKN01002665">
    <property type="protein sequence ID" value="NIE44938.1"/>
    <property type="molecule type" value="Transcribed_RNA"/>
</dbReference>
<reference evidence="1" key="1">
    <citation type="submission" date="2020-03" db="EMBL/GenBank/DDBJ databases">
        <title>A transcriptome and proteome of the tick Rhipicephalus microplus shaped by the genetic composition of its hosts and developmental stage.</title>
        <authorList>
            <person name="Garcia G.R."/>
            <person name="Ribeiro J.M.C."/>
            <person name="Maruyama S.R."/>
            <person name="Gardinasse L.G."/>
            <person name="Nelson K."/>
            <person name="Ferreira B.R."/>
            <person name="Andrade T.G."/>
            <person name="Santos I.K.F.M."/>
        </authorList>
    </citation>
    <scope>NUCLEOTIDE SEQUENCE</scope>
    <source>
        <strain evidence="1">NSGR</strain>
        <tissue evidence="1">Salivary glands</tissue>
    </source>
</reference>
<proteinExistence type="predicted"/>